<dbReference type="AlphaFoldDB" id="A0A7U2HWM9"/>
<dbReference type="Proteomes" id="UP000663193">
    <property type="component" value="Chromosome 3"/>
</dbReference>
<reference evidence="2" key="1">
    <citation type="journal article" date="2021" name="BMC Genomics">
        <title>Chromosome-level genome assembly and manually-curated proteome of model necrotroph Parastagonospora nodorum Sn15 reveals a genome-wide trove of candidate effector homologs, and redundancy of virulence-related functions within an accessory chromosome.</title>
        <authorList>
            <person name="Bertazzoni S."/>
            <person name="Jones D.A.B."/>
            <person name="Phan H.T."/>
            <person name="Tan K.-C."/>
            <person name="Hane J.K."/>
        </authorList>
    </citation>
    <scope>NUCLEOTIDE SEQUENCE [LARGE SCALE GENOMIC DNA]</scope>
    <source>
        <strain evidence="2">SN15 / ATCC MYA-4574 / FGSC 10173)</strain>
    </source>
</reference>
<evidence type="ECO:0000313" key="2">
    <source>
        <dbReference type="Proteomes" id="UP000663193"/>
    </source>
</evidence>
<gene>
    <name evidence="1" type="ORF">JI435_403370</name>
</gene>
<dbReference type="VEuPathDB" id="FungiDB:JI435_403370"/>
<dbReference type="EMBL" id="CP069025">
    <property type="protein sequence ID" value="QRC93119.1"/>
    <property type="molecule type" value="Genomic_DNA"/>
</dbReference>
<sequence length="55" mass="6591">MGVNRLMPMLCYLAFKRHGIDDHVDEGGRQRFEIHTFSRLPCFIMLRFDVPYFRG</sequence>
<proteinExistence type="predicted"/>
<organism evidence="1 2">
    <name type="scientific">Phaeosphaeria nodorum (strain SN15 / ATCC MYA-4574 / FGSC 10173)</name>
    <name type="common">Glume blotch fungus</name>
    <name type="synonym">Parastagonospora nodorum</name>
    <dbReference type="NCBI Taxonomy" id="321614"/>
    <lineage>
        <taxon>Eukaryota</taxon>
        <taxon>Fungi</taxon>
        <taxon>Dikarya</taxon>
        <taxon>Ascomycota</taxon>
        <taxon>Pezizomycotina</taxon>
        <taxon>Dothideomycetes</taxon>
        <taxon>Pleosporomycetidae</taxon>
        <taxon>Pleosporales</taxon>
        <taxon>Pleosporineae</taxon>
        <taxon>Phaeosphaeriaceae</taxon>
        <taxon>Parastagonospora</taxon>
    </lineage>
</organism>
<accession>A0A7U2HWM9</accession>
<evidence type="ECO:0000313" key="1">
    <source>
        <dbReference type="EMBL" id="QRC93119.1"/>
    </source>
</evidence>
<name>A0A7U2HWM9_PHANO</name>
<keyword evidence="2" id="KW-1185">Reference proteome</keyword>
<protein>
    <submittedName>
        <fullName evidence="1">Uncharacterized protein</fullName>
    </submittedName>
</protein>